<reference evidence="2" key="1">
    <citation type="submission" date="2016-09" db="EMBL/GenBank/DDBJ databases">
        <authorList>
            <person name="Varghese N."/>
            <person name="Submissions S."/>
        </authorList>
    </citation>
    <scope>NUCLEOTIDE SEQUENCE [LARGE SCALE GENOMIC DNA]</scope>
    <source>
        <strain evidence="2">TNe-862</strain>
    </source>
</reference>
<accession>A0A1G6W6E4</accession>
<dbReference type="AlphaFoldDB" id="A0A1G6W6E4"/>
<organism evidence="1 2">
    <name type="scientific">Paraburkholderia lycopersici</name>
    <dbReference type="NCBI Taxonomy" id="416944"/>
    <lineage>
        <taxon>Bacteria</taxon>
        <taxon>Pseudomonadati</taxon>
        <taxon>Pseudomonadota</taxon>
        <taxon>Betaproteobacteria</taxon>
        <taxon>Burkholderiales</taxon>
        <taxon>Burkholderiaceae</taxon>
        <taxon>Paraburkholderia</taxon>
    </lineage>
</organism>
<proteinExistence type="predicted"/>
<protein>
    <submittedName>
        <fullName evidence="1">Uncharacterized protein</fullName>
    </submittedName>
</protein>
<sequence length="470" mass="52364">MKPAINTWDLFDTLVARFLVEPHHVLRLVEQRSGVSGFAQARQQAQRLLDGRGQPYTLHQIYRCMEQHLGVSPELGCSLIAMELAVEMDQLIPVRRQIDRVAPDDLVVSDMYLSADQVQDIMRRVCGLHACRPPVVGNWGKARGSVWTHLAAEYLIRRHHGDHPVSDREIPGRFEIPTERIGDAGLTGWERQLDGAGQSHLACLVREVRLRTLPLRAGSFHEAVVGPYMTLVLCAALYLRQLALDGPRRKLVFVSRDCCHVSHVFRTICPAVESEQLDLTRGLLQSGAADAPFASRLEPGCLIVDMVSSGSSLSRFFQRTGIDRECLFFVYFDRLLTDAQRRDRAQRTRDGRLAVLFPVTELADPHHNLEILLDPGHATVAGVRRDDASGALIKTFGPADATHEERELTGFANRCVSELASSVARRGFPGAIAAAELVKLLRMSVDAIGRDGEWLSMFPTFTARETRGWA</sequence>
<keyword evidence="2" id="KW-1185">Reference proteome</keyword>
<dbReference type="EMBL" id="FMYQ01000022">
    <property type="protein sequence ID" value="SDD61409.1"/>
    <property type="molecule type" value="Genomic_DNA"/>
</dbReference>
<dbReference type="STRING" id="416944.SAMN05421548_12279"/>
<dbReference type="RefSeq" id="WP_092001223.1">
    <property type="nucleotide sequence ID" value="NZ_FMYQ01000022.1"/>
</dbReference>
<evidence type="ECO:0000313" key="2">
    <source>
        <dbReference type="Proteomes" id="UP000198908"/>
    </source>
</evidence>
<dbReference type="Proteomes" id="UP000198908">
    <property type="component" value="Unassembled WGS sequence"/>
</dbReference>
<evidence type="ECO:0000313" key="1">
    <source>
        <dbReference type="EMBL" id="SDD61409.1"/>
    </source>
</evidence>
<dbReference type="OrthoDB" id="9131448at2"/>
<gene>
    <name evidence="1" type="ORF">SAMN05421548_12279</name>
</gene>
<name>A0A1G6W6E4_9BURK</name>